<name>A0A5B7FC11_PORTR</name>
<proteinExistence type="predicted"/>
<evidence type="ECO:0000313" key="2">
    <source>
        <dbReference type="EMBL" id="MPC42653.1"/>
    </source>
</evidence>
<comment type="caution">
    <text evidence="2">The sequence shown here is derived from an EMBL/GenBank/DDBJ whole genome shotgun (WGS) entry which is preliminary data.</text>
</comment>
<feature type="region of interest" description="Disordered" evidence="1">
    <location>
        <begin position="1"/>
        <end position="53"/>
    </location>
</feature>
<organism evidence="2 3">
    <name type="scientific">Portunus trituberculatus</name>
    <name type="common">Swimming crab</name>
    <name type="synonym">Neptunus trituberculatus</name>
    <dbReference type="NCBI Taxonomy" id="210409"/>
    <lineage>
        <taxon>Eukaryota</taxon>
        <taxon>Metazoa</taxon>
        <taxon>Ecdysozoa</taxon>
        <taxon>Arthropoda</taxon>
        <taxon>Crustacea</taxon>
        <taxon>Multicrustacea</taxon>
        <taxon>Malacostraca</taxon>
        <taxon>Eumalacostraca</taxon>
        <taxon>Eucarida</taxon>
        <taxon>Decapoda</taxon>
        <taxon>Pleocyemata</taxon>
        <taxon>Brachyura</taxon>
        <taxon>Eubrachyura</taxon>
        <taxon>Portunoidea</taxon>
        <taxon>Portunidae</taxon>
        <taxon>Portuninae</taxon>
        <taxon>Portunus</taxon>
    </lineage>
</organism>
<sequence length="75" mass="8252">MKFRGSPLEFRSAGERVKTRRTSPGSPRRPRGAIGASGQRSHPSPRGARLFYHRQSPPRLIIYCMEGGSEGRASG</sequence>
<dbReference type="Proteomes" id="UP000324222">
    <property type="component" value="Unassembled WGS sequence"/>
</dbReference>
<dbReference type="AlphaFoldDB" id="A0A5B7FC11"/>
<evidence type="ECO:0000256" key="1">
    <source>
        <dbReference type="SAM" id="MobiDB-lite"/>
    </source>
</evidence>
<protein>
    <submittedName>
        <fullName evidence="2">Uncharacterized protein</fullName>
    </submittedName>
</protein>
<evidence type="ECO:0000313" key="3">
    <source>
        <dbReference type="Proteomes" id="UP000324222"/>
    </source>
</evidence>
<accession>A0A5B7FC11</accession>
<gene>
    <name evidence="2" type="ORF">E2C01_036280</name>
</gene>
<reference evidence="2 3" key="1">
    <citation type="submission" date="2019-05" db="EMBL/GenBank/DDBJ databases">
        <title>Another draft genome of Portunus trituberculatus and its Hox gene families provides insights of decapod evolution.</title>
        <authorList>
            <person name="Jeong J.-H."/>
            <person name="Song I."/>
            <person name="Kim S."/>
            <person name="Choi T."/>
            <person name="Kim D."/>
            <person name="Ryu S."/>
            <person name="Kim W."/>
        </authorList>
    </citation>
    <scope>NUCLEOTIDE SEQUENCE [LARGE SCALE GENOMIC DNA]</scope>
    <source>
        <tissue evidence="2">Muscle</tissue>
    </source>
</reference>
<dbReference type="EMBL" id="VSRR010005519">
    <property type="protein sequence ID" value="MPC42653.1"/>
    <property type="molecule type" value="Genomic_DNA"/>
</dbReference>
<keyword evidence="3" id="KW-1185">Reference proteome</keyword>